<dbReference type="Pfam" id="PF07690">
    <property type="entry name" value="MFS_1"/>
    <property type="match status" value="1"/>
</dbReference>
<feature type="transmembrane region" description="Helical" evidence="6">
    <location>
        <begin position="219"/>
        <end position="238"/>
    </location>
</feature>
<dbReference type="AlphaFoldDB" id="A0A6A4HUG7"/>
<feature type="compositionally biased region" description="Basic and acidic residues" evidence="5">
    <location>
        <begin position="13"/>
        <end position="22"/>
    </location>
</feature>
<gene>
    <name evidence="8" type="ORF">BT96DRAFT_974571</name>
</gene>
<evidence type="ECO:0000256" key="4">
    <source>
        <dbReference type="ARBA" id="ARBA00023136"/>
    </source>
</evidence>
<proteinExistence type="predicted"/>
<protein>
    <submittedName>
        <fullName evidence="8">MFS general substrate transporter</fullName>
    </submittedName>
</protein>
<feature type="domain" description="Major facilitator superfamily (MFS) profile" evidence="7">
    <location>
        <begin position="1"/>
        <end position="515"/>
    </location>
</feature>
<evidence type="ECO:0000256" key="5">
    <source>
        <dbReference type="SAM" id="MobiDB-lite"/>
    </source>
</evidence>
<dbReference type="PROSITE" id="PS50850">
    <property type="entry name" value="MFS"/>
    <property type="match status" value="1"/>
</dbReference>
<feature type="transmembrane region" description="Helical" evidence="6">
    <location>
        <begin position="250"/>
        <end position="267"/>
    </location>
</feature>
<feature type="transmembrane region" description="Helical" evidence="6">
    <location>
        <begin position="148"/>
        <end position="167"/>
    </location>
</feature>
<keyword evidence="3 6" id="KW-1133">Transmembrane helix</keyword>
<dbReference type="OrthoDB" id="10021397at2759"/>
<dbReference type="InterPro" id="IPR011701">
    <property type="entry name" value="MFS"/>
</dbReference>
<feature type="transmembrane region" description="Helical" evidence="6">
    <location>
        <begin position="48"/>
        <end position="70"/>
    </location>
</feature>
<evidence type="ECO:0000313" key="8">
    <source>
        <dbReference type="EMBL" id="KAE9401826.1"/>
    </source>
</evidence>
<accession>A0A6A4HUG7</accession>
<reference evidence="8" key="1">
    <citation type="journal article" date="2019" name="Environ. Microbiol.">
        <title>Fungal ecological strategies reflected in gene transcription - a case study of two litter decomposers.</title>
        <authorList>
            <person name="Barbi F."/>
            <person name="Kohler A."/>
            <person name="Barry K."/>
            <person name="Baskaran P."/>
            <person name="Daum C."/>
            <person name="Fauchery L."/>
            <person name="Ihrmark K."/>
            <person name="Kuo A."/>
            <person name="LaButti K."/>
            <person name="Lipzen A."/>
            <person name="Morin E."/>
            <person name="Grigoriev I.V."/>
            <person name="Henrissat B."/>
            <person name="Lindahl B."/>
            <person name="Martin F."/>
        </authorList>
    </citation>
    <scope>NUCLEOTIDE SEQUENCE</scope>
    <source>
        <strain evidence="8">JB14</strain>
    </source>
</reference>
<dbReference type="PANTHER" id="PTHR23501">
    <property type="entry name" value="MAJOR FACILITATOR SUPERFAMILY"/>
    <property type="match status" value="1"/>
</dbReference>
<feature type="transmembrane region" description="Helical" evidence="6">
    <location>
        <begin position="90"/>
        <end position="110"/>
    </location>
</feature>
<keyword evidence="2 6" id="KW-0812">Transmembrane</keyword>
<dbReference type="Proteomes" id="UP000799118">
    <property type="component" value="Unassembled WGS sequence"/>
</dbReference>
<dbReference type="CDD" id="cd17502">
    <property type="entry name" value="MFS_Azr1_MDR_like"/>
    <property type="match status" value="1"/>
</dbReference>
<evidence type="ECO:0000256" key="3">
    <source>
        <dbReference type="ARBA" id="ARBA00022989"/>
    </source>
</evidence>
<evidence type="ECO:0000313" key="9">
    <source>
        <dbReference type="Proteomes" id="UP000799118"/>
    </source>
</evidence>
<feature type="transmembrane region" description="Helical" evidence="6">
    <location>
        <begin position="327"/>
        <end position="345"/>
    </location>
</feature>
<dbReference type="Gene3D" id="1.20.1720.10">
    <property type="entry name" value="Multidrug resistance protein D"/>
    <property type="match status" value="1"/>
</dbReference>
<feature type="transmembrane region" description="Helical" evidence="6">
    <location>
        <begin position="352"/>
        <end position="374"/>
    </location>
</feature>
<dbReference type="InterPro" id="IPR036259">
    <property type="entry name" value="MFS_trans_sf"/>
</dbReference>
<keyword evidence="9" id="KW-1185">Reference proteome</keyword>
<evidence type="ECO:0000256" key="2">
    <source>
        <dbReference type="ARBA" id="ARBA00022692"/>
    </source>
</evidence>
<keyword evidence="4 6" id="KW-0472">Membrane</keyword>
<feature type="transmembrane region" description="Helical" evidence="6">
    <location>
        <begin position="287"/>
        <end position="307"/>
    </location>
</feature>
<feature type="transmembrane region" description="Helical" evidence="6">
    <location>
        <begin position="116"/>
        <end position="141"/>
    </location>
</feature>
<name>A0A6A4HUG7_9AGAR</name>
<dbReference type="FunFam" id="1.20.1250.20:FF:000196">
    <property type="entry name" value="MFS toxin efflux pump (AflT)"/>
    <property type="match status" value="1"/>
</dbReference>
<dbReference type="GO" id="GO:0005886">
    <property type="term" value="C:plasma membrane"/>
    <property type="evidence" value="ECO:0007669"/>
    <property type="project" value="TreeGrafter"/>
</dbReference>
<dbReference type="EMBL" id="ML769441">
    <property type="protein sequence ID" value="KAE9401826.1"/>
    <property type="molecule type" value="Genomic_DNA"/>
</dbReference>
<feature type="transmembrane region" description="Helical" evidence="6">
    <location>
        <begin position="488"/>
        <end position="506"/>
    </location>
</feature>
<comment type="subcellular location">
    <subcellularLocation>
        <location evidence="1">Membrane</location>
        <topology evidence="1">Multi-pass membrane protein</topology>
    </subcellularLocation>
</comment>
<dbReference type="PANTHER" id="PTHR23501:SF198">
    <property type="entry name" value="AZOLE RESISTANCE PROTEIN 1-RELATED"/>
    <property type="match status" value="1"/>
</dbReference>
<dbReference type="Gene3D" id="1.20.1250.20">
    <property type="entry name" value="MFS general substrate transporter like domains"/>
    <property type="match status" value="1"/>
</dbReference>
<dbReference type="InterPro" id="IPR020846">
    <property type="entry name" value="MFS_dom"/>
</dbReference>
<sequence>MTEAHDTSVVTESKSEEKRDEVEIQASSESQAEKDDKLQVEYVSGTRLGLITLGVCLGLFVVGMGPPTCLPWHLFSQHSGSYIPVFDMKIVYLAAIVVFEVGSVICAAATSSLMLIIGRAVAGVGASALLSGSLNIIAFAVALEKRAAYNAGVSSMYTLASITGPIIGGAFTDKVSWRWSFWINLPIGAIAFITVAVFFTSPRRASTLTLREKLANLDFFGAVFFIGGTVCLLLALQWGGATFPWGDSRIWGLFLGFALIMPVFVWIQIKRGKRATMPASIVKQRTIIVCIFYTFFYSMSLYIHIYYLPLYFQAVEHTSAVGSGVRFIPYLVFNTIVAILMGIYVNRTGYYYYLMWIGPVFFCVGCGLLSTLGVHSTVGQWLGYQIITGIGRGSGQLPFIAAQVVLTPEEVPVGSSLVMLSTSLGGAVALSFSQAIFNNDLVKQVTKYAPSVNPSLVLDTGATEFRNVIPADALDGVLEAYSKAIDTVFIPPIAFAGAALIVALGIERLNVKPRKQKQAEAGSNSNQTSSVADA</sequence>
<feature type="region of interest" description="Disordered" evidence="5">
    <location>
        <begin position="1"/>
        <end position="30"/>
    </location>
</feature>
<feature type="transmembrane region" description="Helical" evidence="6">
    <location>
        <begin position="179"/>
        <end position="199"/>
    </location>
</feature>
<evidence type="ECO:0000256" key="6">
    <source>
        <dbReference type="SAM" id="Phobius"/>
    </source>
</evidence>
<evidence type="ECO:0000256" key="1">
    <source>
        <dbReference type="ARBA" id="ARBA00004141"/>
    </source>
</evidence>
<feature type="compositionally biased region" description="Polar residues" evidence="5">
    <location>
        <begin position="521"/>
        <end position="534"/>
    </location>
</feature>
<organism evidence="8 9">
    <name type="scientific">Gymnopus androsaceus JB14</name>
    <dbReference type="NCBI Taxonomy" id="1447944"/>
    <lineage>
        <taxon>Eukaryota</taxon>
        <taxon>Fungi</taxon>
        <taxon>Dikarya</taxon>
        <taxon>Basidiomycota</taxon>
        <taxon>Agaricomycotina</taxon>
        <taxon>Agaricomycetes</taxon>
        <taxon>Agaricomycetidae</taxon>
        <taxon>Agaricales</taxon>
        <taxon>Marasmiineae</taxon>
        <taxon>Omphalotaceae</taxon>
        <taxon>Gymnopus</taxon>
    </lineage>
</organism>
<dbReference type="GO" id="GO:0022857">
    <property type="term" value="F:transmembrane transporter activity"/>
    <property type="evidence" value="ECO:0007669"/>
    <property type="project" value="InterPro"/>
</dbReference>
<dbReference type="SUPFAM" id="SSF103473">
    <property type="entry name" value="MFS general substrate transporter"/>
    <property type="match status" value="1"/>
</dbReference>
<feature type="region of interest" description="Disordered" evidence="5">
    <location>
        <begin position="515"/>
        <end position="534"/>
    </location>
</feature>
<evidence type="ECO:0000259" key="7">
    <source>
        <dbReference type="PROSITE" id="PS50850"/>
    </source>
</evidence>